<gene>
    <name evidence="2" type="ORF">JOB18_030683</name>
</gene>
<feature type="region of interest" description="Disordered" evidence="1">
    <location>
        <begin position="20"/>
        <end position="39"/>
    </location>
</feature>
<name>A0AAV6RWB8_SOLSE</name>
<evidence type="ECO:0000313" key="3">
    <source>
        <dbReference type="Proteomes" id="UP000693946"/>
    </source>
</evidence>
<evidence type="ECO:0000313" key="2">
    <source>
        <dbReference type="EMBL" id="KAG7508978.1"/>
    </source>
</evidence>
<reference evidence="2 3" key="1">
    <citation type="journal article" date="2021" name="Sci. Rep.">
        <title>Chromosome anchoring in Senegalese sole (Solea senegalensis) reveals sex-associated markers and genome rearrangements in flatfish.</title>
        <authorList>
            <person name="Guerrero-Cozar I."/>
            <person name="Gomez-Garrido J."/>
            <person name="Berbel C."/>
            <person name="Martinez-Blanch J.F."/>
            <person name="Alioto T."/>
            <person name="Claros M.G."/>
            <person name="Gagnaire P.A."/>
            <person name="Manchado M."/>
        </authorList>
    </citation>
    <scope>NUCLEOTIDE SEQUENCE [LARGE SCALE GENOMIC DNA]</scope>
    <source>
        <strain evidence="2">Sse05_10M</strain>
    </source>
</reference>
<sequence>MSSTCHTFSTSHVFELLRAPANQRPGNPPGKTRSNQNGYNHVARSFRESVTGTITQTKLWCADAVFVRSYRANNTEYTSKEDEHQEESRESLQDSKQTTHYEVWTLSSRFRERFWILRCKLRVYEFNEHHRQGGLTPPCWTAWLRASALSAGCGWRLLLQHVSHDHYEQCPPEAAAPGSVRPTCGLSSSFPRSQRDDPQAQSTQEVSSSPEILPQDCATSWRLVL</sequence>
<comment type="caution">
    <text evidence="2">The sequence shown here is derived from an EMBL/GenBank/DDBJ whole genome shotgun (WGS) entry which is preliminary data.</text>
</comment>
<proteinExistence type="predicted"/>
<organism evidence="2 3">
    <name type="scientific">Solea senegalensis</name>
    <name type="common">Senegalese sole</name>
    <dbReference type="NCBI Taxonomy" id="28829"/>
    <lineage>
        <taxon>Eukaryota</taxon>
        <taxon>Metazoa</taxon>
        <taxon>Chordata</taxon>
        <taxon>Craniata</taxon>
        <taxon>Vertebrata</taxon>
        <taxon>Euteleostomi</taxon>
        <taxon>Actinopterygii</taxon>
        <taxon>Neopterygii</taxon>
        <taxon>Teleostei</taxon>
        <taxon>Neoteleostei</taxon>
        <taxon>Acanthomorphata</taxon>
        <taxon>Carangaria</taxon>
        <taxon>Pleuronectiformes</taxon>
        <taxon>Pleuronectoidei</taxon>
        <taxon>Soleidae</taxon>
        <taxon>Solea</taxon>
    </lineage>
</organism>
<accession>A0AAV6RWB8</accession>
<keyword evidence="3" id="KW-1185">Reference proteome</keyword>
<dbReference type="Proteomes" id="UP000693946">
    <property type="component" value="Linkage Group LG17"/>
</dbReference>
<dbReference type="EMBL" id="JAGKHQ010000009">
    <property type="protein sequence ID" value="KAG7508978.1"/>
    <property type="molecule type" value="Genomic_DNA"/>
</dbReference>
<evidence type="ECO:0000256" key="1">
    <source>
        <dbReference type="SAM" id="MobiDB-lite"/>
    </source>
</evidence>
<protein>
    <submittedName>
        <fullName evidence="2">Uncharacterized protein</fullName>
    </submittedName>
</protein>
<feature type="compositionally biased region" description="Polar residues" evidence="1">
    <location>
        <begin position="199"/>
        <end position="210"/>
    </location>
</feature>
<feature type="region of interest" description="Disordered" evidence="1">
    <location>
        <begin position="173"/>
        <end position="213"/>
    </location>
</feature>
<dbReference type="AlphaFoldDB" id="A0AAV6RWB8"/>